<evidence type="ECO:0000313" key="3">
    <source>
        <dbReference type="EMBL" id="SCX43601.1"/>
    </source>
</evidence>
<dbReference type="EMBL" id="FMUH01000002">
    <property type="protein sequence ID" value="SCX43601.1"/>
    <property type="molecule type" value="Genomic_DNA"/>
</dbReference>
<dbReference type="PANTHER" id="PTHR33606:SF3">
    <property type="entry name" value="PROTEIN YCII"/>
    <property type="match status" value="1"/>
</dbReference>
<proteinExistence type="inferred from homology"/>
<evidence type="ECO:0000259" key="2">
    <source>
        <dbReference type="Pfam" id="PF03795"/>
    </source>
</evidence>
<accession>A0A1G4XQY4</accession>
<sequence length="96" mass="10290">MIVAVTYRYTDDVALRDEVRAEHRTYLRGLADAGSLLLSGPFGASAPAGALLLFRAEDQARVQEWVDADPFTVRGVVATATLAEWDPVLGSLTAAL</sequence>
<reference evidence="4" key="1">
    <citation type="submission" date="2016-10" db="EMBL/GenBank/DDBJ databases">
        <authorList>
            <person name="Varghese N."/>
            <person name="Submissions S."/>
        </authorList>
    </citation>
    <scope>NUCLEOTIDE SEQUENCE [LARGE SCALE GENOMIC DNA]</scope>
    <source>
        <strain evidence="4">DSM 45722</strain>
    </source>
</reference>
<comment type="similarity">
    <text evidence="1">Belongs to the YciI family.</text>
</comment>
<dbReference type="InterPro" id="IPR051807">
    <property type="entry name" value="Sec-metab_biosynth-assoc"/>
</dbReference>
<dbReference type="Gene3D" id="3.30.70.1060">
    <property type="entry name" value="Dimeric alpha+beta barrel"/>
    <property type="match status" value="1"/>
</dbReference>
<gene>
    <name evidence="3" type="ORF">SAMN03159343_1263</name>
</gene>
<keyword evidence="4" id="KW-1185">Reference proteome</keyword>
<evidence type="ECO:0000313" key="4">
    <source>
        <dbReference type="Proteomes" id="UP000198981"/>
    </source>
</evidence>
<dbReference type="Pfam" id="PF03795">
    <property type="entry name" value="YCII"/>
    <property type="match status" value="1"/>
</dbReference>
<protein>
    <recommendedName>
        <fullName evidence="2">YCII-related domain-containing protein</fullName>
    </recommendedName>
</protein>
<dbReference type="STRING" id="1960309.SAMN03159343_1263"/>
<dbReference type="AlphaFoldDB" id="A0A1G4XQY4"/>
<organism evidence="3 4">
    <name type="scientific">Klenkia marina</name>
    <dbReference type="NCBI Taxonomy" id="1960309"/>
    <lineage>
        <taxon>Bacteria</taxon>
        <taxon>Bacillati</taxon>
        <taxon>Actinomycetota</taxon>
        <taxon>Actinomycetes</taxon>
        <taxon>Geodermatophilales</taxon>
        <taxon>Geodermatophilaceae</taxon>
        <taxon>Klenkia</taxon>
    </lineage>
</organism>
<feature type="domain" description="YCII-related" evidence="2">
    <location>
        <begin position="2"/>
        <end position="85"/>
    </location>
</feature>
<dbReference type="RefSeq" id="WP_207798335.1">
    <property type="nucleotide sequence ID" value="NZ_FMUH01000002.1"/>
</dbReference>
<dbReference type="InterPro" id="IPR011008">
    <property type="entry name" value="Dimeric_a/b-barrel"/>
</dbReference>
<evidence type="ECO:0000256" key="1">
    <source>
        <dbReference type="ARBA" id="ARBA00007689"/>
    </source>
</evidence>
<dbReference type="SUPFAM" id="SSF54909">
    <property type="entry name" value="Dimeric alpha+beta barrel"/>
    <property type="match status" value="1"/>
</dbReference>
<dbReference type="Proteomes" id="UP000198981">
    <property type="component" value="Unassembled WGS sequence"/>
</dbReference>
<dbReference type="PANTHER" id="PTHR33606">
    <property type="entry name" value="PROTEIN YCII"/>
    <property type="match status" value="1"/>
</dbReference>
<dbReference type="InterPro" id="IPR005545">
    <property type="entry name" value="YCII"/>
</dbReference>
<name>A0A1G4XQY4_9ACTN</name>